<evidence type="ECO:0000256" key="6">
    <source>
        <dbReference type="ARBA" id="ARBA00022989"/>
    </source>
</evidence>
<organism evidence="16 17">
    <name type="scientific">Clunio marinus</name>
    <dbReference type="NCBI Taxonomy" id="568069"/>
    <lineage>
        <taxon>Eukaryota</taxon>
        <taxon>Metazoa</taxon>
        <taxon>Ecdysozoa</taxon>
        <taxon>Arthropoda</taxon>
        <taxon>Hexapoda</taxon>
        <taxon>Insecta</taxon>
        <taxon>Pterygota</taxon>
        <taxon>Neoptera</taxon>
        <taxon>Endopterygota</taxon>
        <taxon>Diptera</taxon>
        <taxon>Nematocera</taxon>
        <taxon>Chironomoidea</taxon>
        <taxon>Chironomidae</taxon>
        <taxon>Clunio</taxon>
    </lineage>
</organism>
<evidence type="ECO:0000256" key="4">
    <source>
        <dbReference type="ARBA" id="ARBA00022692"/>
    </source>
</evidence>
<feature type="domain" description="Fatty acid desaturase" evidence="15">
    <location>
        <begin position="1128"/>
        <end position="1329"/>
    </location>
</feature>
<dbReference type="EMBL" id="CVRI01000074">
    <property type="protein sequence ID" value="CRL07879.1"/>
    <property type="molecule type" value="Genomic_DNA"/>
</dbReference>
<evidence type="ECO:0000256" key="12">
    <source>
        <dbReference type="RuleBase" id="RU000581"/>
    </source>
</evidence>
<comment type="cofactor">
    <cofactor evidence="12">
        <name>Fe(2+)</name>
        <dbReference type="ChEBI" id="CHEBI:29033"/>
    </cofactor>
</comment>
<keyword evidence="5" id="KW-0276">Fatty acid metabolism</keyword>
<dbReference type="GO" id="GO:0005789">
    <property type="term" value="C:endoplasmic reticulum membrane"/>
    <property type="evidence" value="ECO:0007669"/>
    <property type="project" value="TreeGrafter"/>
</dbReference>
<evidence type="ECO:0000313" key="17">
    <source>
        <dbReference type="Proteomes" id="UP000183832"/>
    </source>
</evidence>
<keyword evidence="6 14" id="KW-1133">Transmembrane helix</keyword>
<keyword evidence="3 12" id="KW-0444">Lipid biosynthesis</keyword>
<feature type="domain" description="Fatty acid desaturase" evidence="15">
    <location>
        <begin position="80"/>
        <end position="289"/>
    </location>
</feature>
<evidence type="ECO:0000313" key="16">
    <source>
        <dbReference type="EMBL" id="CRL07879.1"/>
    </source>
</evidence>
<dbReference type="PROSITE" id="PS51257">
    <property type="entry name" value="PROKAR_LIPOPROTEIN"/>
    <property type="match status" value="1"/>
</dbReference>
<feature type="transmembrane region" description="Helical" evidence="14">
    <location>
        <begin position="843"/>
        <end position="866"/>
    </location>
</feature>
<dbReference type="Pfam" id="PF00487">
    <property type="entry name" value="FA_desaturase"/>
    <property type="match status" value="3"/>
</dbReference>
<keyword evidence="17" id="KW-1185">Reference proteome</keyword>
<evidence type="ECO:0000256" key="14">
    <source>
        <dbReference type="SAM" id="Phobius"/>
    </source>
</evidence>
<feature type="transmembrane region" description="Helical" evidence="14">
    <location>
        <begin position="226"/>
        <end position="246"/>
    </location>
</feature>
<dbReference type="Proteomes" id="UP000183832">
    <property type="component" value="Unassembled WGS sequence"/>
</dbReference>
<keyword evidence="7 12" id="KW-0560">Oxidoreductase</keyword>
<evidence type="ECO:0000256" key="2">
    <source>
        <dbReference type="ARBA" id="ARBA00009295"/>
    </source>
</evidence>
<feature type="transmembrane region" description="Helical" evidence="14">
    <location>
        <begin position="1100"/>
        <end position="1118"/>
    </location>
</feature>
<evidence type="ECO:0000256" key="1">
    <source>
        <dbReference type="ARBA" id="ARBA00004141"/>
    </source>
</evidence>
<feature type="transmembrane region" description="Helical" evidence="14">
    <location>
        <begin position="818"/>
        <end position="837"/>
    </location>
</feature>
<feature type="transmembrane region" description="Helical" evidence="14">
    <location>
        <begin position="289"/>
        <end position="309"/>
    </location>
</feature>
<feature type="transmembrane region" description="Helical" evidence="14">
    <location>
        <begin position="1243"/>
        <end position="1263"/>
    </location>
</feature>
<dbReference type="STRING" id="568069.A0A1J1J657"/>
<accession>A0A1J1J657</accession>
<dbReference type="CDD" id="cd03505">
    <property type="entry name" value="Delta9-FADS-like"/>
    <property type="match status" value="4"/>
</dbReference>
<keyword evidence="10 14" id="KW-0472">Membrane</keyword>
<dbReference type="OrthoDB" id="10260134at2759"/>
<evidence type="ECO:0000256" key="5">
    <source>
        <dbReference type="ARBA" id="ARBA00022832"/>
    </source>
</evidence>
<dbReference type="InterPro" id="IPR015876">
    <property type="entry name" value="Acyl-CoA_DS"/>
</dbReference>
<evidence type="ECO:0000256" key="7">
    <source>
        <dbReference type="ARBA" id="ARBA00023002"/>
    </source>
</evidence>
<name>A0A1J1J657_9DIPT</name>
<evidence type="ECO:0000259" key="15">
    <source>
        <dbReference type="Pfam" id="PF00487"/>
    </source>
</evidence>
<gene>
    <name evidence="16" type="ORF">CLUMA_CG020908</name>
</gene>
<feature type="transmembrane region" description="Helical" evidence="14">
    <location>
        <begin position="558"/>
        <end position="580"/>
    </location>
</feature>
<reference evidence="16 17" key="1">
    <citation type="submission" date="2015-04" db="EMBL/GenBank/DDBJ databases">
        <authorList>
            <person name="Syromyatnikov M.Y."/>
            <person name="Popov V.N."/>
        </authorList>
    </citation>
    <scope>NUCLEOTIDE SEQUENCE [LARGE SCALE GENOMIC DNA]</scope>
</reference>
<dbReference type="PANTHER" id="PTHR11351">
    <property type="entry name" value="ACYL-COA DESATURASE"/>
    <property type="match status" value="1"/>
</dbReference>
<proteinExistence type="inferred from homology"/>
<feature type="transmembrane region" description="Helical" evidence="14">
    <location>
        <begin position="80"/>
        <end position="101"/>
    </location>
</feature>
<keyword evidence="11 12" id="KW-0275">Fatty acid biosynthesis</keyword>
<dbReference type="GO" id="GO:0004768">
    <property type="term" value="F:stearoyl-CoA 9-desaturase activity"/>
    <property type="evidence" value="ECO:0007669"/>
    <property type="project" value="TreeGrafter"/>
</dbReference>
<feature type="transmembrane region" description="Helical" evidence="14">
    <location>
        <begin position="113"/>
        <end position="131"/>
    </location>
</feature>
<feature type="transmembrane region" description="Helical" evidence="14">
    <location>
        <begin position="415"/>
        <end position="432"/>
    </location>
</feature>
<dbReference type="GO" id="GO:0006636">
    <property type="term" value="P:unsaturated fatty acid biosynthetic process"/>
    <property type="evidence" value="ECO:0007669"/>
    <property type="project" value="TreeGrafter"/>
</dbReference>
<keyword evidence="8" id="KW-0408">Iron</keyword>
<feature type="transmembrane region" description="Helical" evidence="14">
    <location>
        <begin position="49"/>
        <end position="68"/>
    </location>
</feature>
<evidence type="ECO:0000256" key="10">
    <source>
        <dbReference type="ARBA" id="ARBA00023136"/>
    </source>
</evidence>
<feature type="transmembrane region" description="Helical" evidence="14">
    <location>
        <begin position="194"/>
        <end position="214"/>
    </location>
</feature>
<comment type="domain">
    <text evidence="12">The histidine box domains are involved in binding the catalytic metal ions.</text>
</comment>
<feature type="transmembrane region" description="Helical" evidence="14">
    <location>
        <begin position="438"/>
        <end position="456"/>
    </location>
</feature>
<evidence type="ECO:0000256" key="8">
    <source>
        <dbReference type="ARBA" id="ARBA00023004"/>
    </source>
</evidence>
<feature type="transmembrane region" description="Helical" evidence="14">
    <location>
        <begin position="1124"/>
        <end position="1145"/>
    </location>
</feature>
<dbReference type="GO" id="GO:0005506">
    <property type="term" value="F:iron ion binding"/>
    <property type="evidence" value="ECO:0007669"/>
    <property type="project" value="TreeGrafter"/>
</dbReference>
<evidence type="ECO:0000256" key="9">
    <source>
        <dbReference type="ARBA" id="ARBA00023098"/>
    </source>
</evidence>
<comment type="subcellular location">
    <subcellularLocation>
        <location evidence="1">Membrane</location>
        <topology evidence="1">Multi-pass membrane protein</topology>
    </subcellularLocation>
</comment>
<dbReference type="PRINTS" id="PR00075">
    <property type="entry name" value="FACDDSATRASE"/>
</dbReference>
<feature type="domain" description="Fatty acid desaturase" evidence="15">
    <location>
        <begin position="439"/>
        <end position="640"/>
    </location>
</feature>
<feature type="region of interest" description="Disordered" evidence="13">
    <location>
        <begin position="381"/>
        <end position="401"/>
    </location>
</feature>
<dbReference type="InterPro" id="IPR005804">
    <property type="entry name" value="FA_desaturase_dom"/>
</dbReference>
<sequence>MKVTTNLNLGAFGFSCKTSSCQNYIAMFGPVLDKPSIFGDPNDNYKMEIVWRNVIIFVYLHCCALYSYTLPKTTTSSIVMAWVIGITAALGTTVGAHRLFTHRSYKANTKLRLLLLFMQTIAVQNSMYEWVRDHRVHHKYTDTNADPHNSRRGFFFSHIGWLMCKKHPDVKRFGARIEMSDLESDPLVMFQHKYYLPLSIIFGFAMPMWLACLVGESFRVVYYGHICRYMIGLHMVWMINSGAHLWGYRPYDKSISSTDSYWIGTFGMGEGWHNYHHVFPWDYKASELPTYWCNLSLAFLDFFAWLGWATDLKTVSDEMILKRVERTGDGTHAKSKSDKNNNFAEEKEPHCELWGWDDKEMTDADRKMVMGLFESTSKRVKDTNNNVEQEGSKGSSKSSNDAETDYKMEISWQNVFIFTYLHLAALYGFTFQKKTSSLIIGWAIGICQGLGTTIGAHRLYTHRTFKANLPLRILLMMMQTMATQNDMIEWVRDHRVHHKFTDTNADPHNSKRGFFFAHMGWLMCKKHPDVKKYGAKVDISDVEADPVLQFQRKFYIPLALLLNFVFPIWLACSFGEYFVVAWNGNIFRYVVGLHMVWCVNSVAHFWGDRPFDKNMSPTDSHVMGIVSLGEGWHNYHHCFPWDYKTSEFPTYTFNFSTMFIDFFAWIGWATDLKTVPEEMIFNRVMRTGDGTHKIMKSKNKIKTDFKEETRDVTHFWGFGDNEMTNEDMKKVKIIHEKSECSNKSMKFYADPPVSENAGMNYSVFDENSSVEKHKVIGKNVGNISMSMKITTNLLQIDSNDRISEVKNKNDSYKWDIKWRNVIIFIYLHYAAYHGFMLPKVRSTVIIGWIVGILSGLGTTVGSHRLFTHRTFKANQKLKALMIFLQTMAGQEPGLSWVRDHRVHHKFTDTNADPYNSRRGFFFSHIGWLMLKKHPDVIKQGKKIDMSDLESDPLLQFQAKNISPTDTYFVGFCALGEGWHNYHHIFPWDYKTAELPGYMFNISTAFIDLMAKIGWATELKTVPDNVIKTRVLRTGDGSHKYSKESKENLESNQNMKNLYKIMAKGTDVEDPVETTVMKTPDKDDLKDEEEVEKEYKIILKWRNIIVFIYLHIFSIYFFYDPPLLWSTYIIQGVLIVGIGFGTTVGSHRLFTHRTYRAKPFLRGALLFLQTMSGQEPVIRWVRDHRVHHKYTDTNADPHNSKRGFFFCHMGWLMCKKHPDVIKYGRRIDMSDLENDKMLQLQKKIYTPASFILTFVIPITIHYFLGEDPFRALNSNVFRYTFGLHMVWLVNSGAHKWGMRPYDKEMSASETFIVATMALGEGWHNYHHCFPWDYRTSETPLYWFNVSTMFIDAAAKLGLATDLKTVPTDMVKKRVLRTGDGSHKYAKIAQEDIEATEDNNNTNVRDTEHFWGWGDKEMTEDDLKNVEILHKVLD</sequence>
<keyword evidence="4 12" id="KW-0812">Transmembrane</keyword>
<comment type="similarity">
    <text evidence="2 12">Belongs to the fatty acid desaturase type 1 family.</text>
</comment>
<feature type="transmembrane region" description="Helical" evidence="14">
    <location>
        <begin position="586"/>
        <end position="606"/>
    </location>
</feature>
<dbReference type="PANTHER" id="PTHR11351:SF31">
    <property type="entry name" value="DESATURASE 1, ISOFORM A-RELATED"/>
    <property type="match status" value="1"/>
</dbReference>
<evidence type="ECO:0000256" key="11">
    <source>
        <dbReference type="ARBA" id="ARBA00023160"/>
    </source>
</evidence>
<keyword evidence="9" id="KW-0443">Lipid metabolism</keyword>
<protein>
    <submittedName>
        <fullName evidence="16">CLUMA_CG020908, isoform A</fullName>
    </submittedName>
</protein>
<evidence type="ECO:0000256" key="13">
    <source>
        <dbReference type="SAM" id="MobiDB-lite"/>
    </source>
</evidence>
<evidence type="ECO:0000256" key="3">
    <source>
        <dbReference type="ARBA" id="ARBA00022516"/>
    </source>
</evidence>